<dbReference type="AlphaFoldDB" id="A0A8T3A4F6"/>
<gene>
    <name evidence="2" type="ORF">KFK09_028942</name>
</gene>
<evidence type="ECO:0000313" key="2">
    <source>
        <dbReference type="EMBL" id="KAI0489101.1"/>
    </source>
</evidence>
<proteinExistence type="predicted"/>
<dbReference type="EMBL" id="JAGYWB010000019">
    <property type="protein sequence ID" value="KAI0489101.1"/>
    <property type="molecule type" value="Genomic_DNA"/>
</dbReference>
<evidence type="ECO:0000313" key="3">
    <source>
        <dbReference type="Proteomes" id="UP000829196"/>
    </source>
</evidence>
<feature type="compositionally biased region" description="Basic and acidic residues" evidence="1">
    <location>
        <begin position="14"/>
        <end position="23"/>
    </location>
</feature>
<feature type="compositionally biased region" description="Basic and acidic residues" evidence="1">
    <location>
        <begin position="42"/>
        <end position="83"/>
    </location>
</feature>
<organism evidence="2 3">
    <name type="scientific">Dendrobium nobile</name>
    <name type="common">Orchid</name>
    <dbReference type="NCBI Taxonomy" id="94219"/>
    <lineage>
        <taxon>Eukaryota</taxon>
        <taxon>Viridiplantae</taxon>
        <taxon>Streptophyta</taxon>
        <taxon>Embryophyta</taxon>
        <taxon>Tracheophyta</taxon>
        <taxon>Spermatophyta</taxon>
        <taxon>Magnoliopsida</taxon>
        <taxon>Liliopsida</taxon>
        <taxon>Asparagales</taxon>
        <taxon>Orchidaceae</taxon>
        <taxon>Epidendroideae</taxon>
        <taxon>Malaxideae</taxon>
        <taxon>Dendrobiinae</taxon>
        <taxon>Dendrobium</taxon>
    </lineage>
</organism>
<reference evidence="2" key="1">
    <citation type="journal article" date="2022" name="Front. Genet.">
        <title>Chromosome-Scale Assembly of the Dendrobium nobile Genome Provides Insights Into the Molecular Mechanism of the Biosynthesis of the Medicinal Active Ingredient of Dendrobium.</title>
        <authorList>
            <person name="Xu Q."/>
            <person name="Niu S.-C."/>
            <person name="Li K.-L."/>
            <person name="Zheng P.-J."/>
            <person name="Zhang X.-J."/>
            <person name="Jia Y."/>
            <person name="Liu Y."/>
            <person name="Niu Y.-X."/>
            <person name="Yu L.-H."/>
            <person name="Chen D.-F."/>
            <person name="Zhang G.-Q."/>
        </authorList>
    </citation>
    <scope>NUCLEOTIDE SEQUENCE</scope>
    <source>
        <tissue evidence="2">Leaf</tissue>
    </source>
</reference>
<dbReference type="Proteomes" id="UP000829196">
    <property type="component" value="Unassembled WGS sequence"/>
</dbReference>
<feature type="region of interest" description="Disordered" evidence="1">
    <location>
        <begin position="1"/>
        <end position="25"/>
    </location>
</feature>
<sequence length="118" mass="13331">MKEEEIWKKKKWSKGREEEEGKKKLTCLGEEEGREIWERRVRSCRGRRESDPGARGDSGVDRGLRTEEDREGEARFGFREADVGFKGGKNSVDGSGASGHTKEADVGCLANQRETEKI</sequence>
<protein>
    <submittedName>
        <fullName evidence="2">Uncharacterized protein</fullName>
    </submittedName>
</protein>
<comment type="caution">
    <text evidence="2">The sequence shown here is derived from an EMBL/GenBank/DDBJ whole genome shotgun (WGS) entry which is preliminary data.</text>
</comment>
<keyword evidence="3" id="KW-1185">Reference proteome</keyword>
<feature type="region of interest" description="Disordered" evidence="1">
    <location>
        <begin position="42"/>
        <end position="118"/>
    </location>
</feature>
<accession>A0A8T3A4F6</accession>
<evidence type="ECO:0000256" key="1">
    <source>
        <dbReference type="SAM" id="MobiDB-lite"/>
    </source>
</evidence>
<name>A0A8T3A4F6_DENNO</name>